<sequence length="13" mass="1528">QSLHTYYLCPSCL</sequence>
<gene>
    <name evidence="1" type="ORF">AFUS01_LOCUS3731</name>
</gene>
<dbReference type="Proteomes" id="UP000708208">
    <property type="component" value="Unassembled WGS sequence"/>
</dbReference>
<accession>A0A8J2JSY9</accession>
<organism evidence="1 2">
    <name type="scientific">Allacma fusca</name>
    <dbReference type="NCBI Taxonomy" id="39272"/>
    <lineage>
        <taxon>Eukaryota</taxon>
        <taxon>Metazoa</taxon>
        <taxon>Ecdysozoa</taxon>
        <taxon>Arthropoda</taxon>
        <taxon>Hexapoda</taxon>
        <taxon>Collembola</taxon>
        <taxon>Symphypleona</taxon>
        <taxon>Sminthuridae</taxon>
        <taxon>Allacma</taxon>
    </lineage>
</organism>
<evidence type="ECO:0000313" key="2">
    <source>
        <dbReference type="Proteomes" id="UP000708208"/>
    </source>
</evidence>
<proteinExistence type="predicted"/>
<keyword evidence="2" id="KW-1185">Reference proteome</keyword>
<reference evidence="1" key="1">
    <citation type="submission" date="2021-06" db="EMBL/GenBank/DDBJ databases">
        <authorList>
            <person name="Hodson N. C."/>
            <person name="Mongue J. A."/>
            <person name="Jaron S. K."/>
        </authorList>
    </citation>
    <scope>NUCLEOTIDE SEQUENCE</scope>
</reference>
<evidence type="ECO:0000313" key="1">
    <source>
        <dbReference type="EMBL" id="CAG7692997.1"/>
    </source>
</evidence>
<feature type="non-terminal residue" evidence="1">
    <location>
        <position position="1"/>
    </location>
</feature>
<name>A0A8J2JSY9_9HEXA</name>
<dbReference type="EMBL" id="CAJVCH010022555">
    <property type="protein sequence ID" value="CAG7692997.1"/>
    <property type="molecule type" value="Genomic_DNA"/>
</dbReference>
<protein>
    <submittedName>
        <fullName evidence="1">Uncharacterized protein</fullName>
    </submittedName>
</protein>
<comment type="caution">
    <text evidence="1">The sequence shown here is derived from an EMBL/GenBank/DDBJ whole genome shotgun (WGS) entry which is preliminary data.</text>
</comment>